<feature type="compositionally biased region" description="Basic and acidic residues" evidence="1">
    <location>
        <begin position="163"/>
        <end position="173"/>
    </location>
</feature>
<evidence type="ECO:0000313" key="2">
    <source>
        <dbReference type="EMBL" id="WOB06841.1"/>
    </source>
</evidence>
<protein>
    <submittedName>
        <fullName evidence="2">Uncharacterized protein</fullName>
    </submittedName>
</protein>
<dbReference type="EMBL" id="CP136336">
    <property type="protein sequence ID" value="WOB06841.1"/>
    <property type="molecule type" value="Genomic_DNA"/>
</dbReference>
<gene>
    <name evidence="2" type="ORF">RXV79_18180</name>
</gene>
<accession>A0ABZ0CPC7</accession>
<reference evidence="2 3" key="1">
    <citation type="submission" date="2023-10" db="EMBL/GenBank/DDBJ databases">
        <title>Bacteria for the degradation of biodegradable plastic PBAT(Polybutylene adipate terephthalate).</title>
        <authorList>
            <person name="Weon H.-Y."/>
            <person name="Yeon J."/>
        </authorList>
    </citation>
    <scope>NUCLEOTIDE SEQUENCE [LARGE SCALE GENOMIC DNA]</scope>
    <source>
        <strain evidence="2 3">SBD 7-3</strain>
    </source>
</reference>
<name>A0ABZ0CPC7_9BURK</name>
<organism evidence="2 3">
    <name type="scientific">Piscinibacter gummiphilus</name>
    <dbReference type="NCBI Taxonomy" id="946333"/>
    <lineage>
        <taxon>Bacteria</taxon>
        <taxon>Pseudomonadati</taxon>
        <taxon>Pseudomonadota</taxon>
        <taxon>Betaproteobacteria</taxon>
        <taxon>Burkholderiales</taxon>
        <taxon>Sphaerotilaceae</taxon>
        <taxon>Piscinibacter</taxon>
    </lineage>
</organism>
<evidence type="ECO:0000256" key="1">
    <source>
        <dbReference type="SAM" id="MobiDB-lite"/>
    </source>
</evidence>
<dbReference type="Proteomes" id="UP001303946">
    <property type="component" value="Chromosome"/>
</dbReference>
<keyword evidence="3" id="KW-1185">Reference proteome</keyword>
<feature type="region of interest" description="Disordered" evidence="1">
    <location>
        <begin position="151"/>
        <end position="173"/>
    </location>
</feature>
<sequence>MRTPWHTAWQGPDLVVFRDDTEVDRFAAAQIERVVFVYRGHGDTPGDLIYAVVELPDEYVLLPVETGFAGRVNFERLDFWAEKQCIYWVPESKASLPARLRRSVWLLRPGAPSYTRVPRSELQARIEQWPLEGPQTWEQRKWMRIANSRPFAGLNPITQPGELTEHPPTRRRA</sequence>
<evidence type="ECO:0000313" key="3">
    <source>
        <dbReference type="Proteomes" id="UP001303946"/>
    </source>
</evidence>
<dbReference type="RefSeq" id="WP_316699487.1">
    <property type="nucleotide sequence ID" value="NZ_CP136336.1"/>
</dbReference>
<proteinExistence type="predicted"/>